<dbReference type="InterPro" id="IPR052562">
    <property type="entry name" value="Ketohexokinase-related"/>
</dbReference>
<dbReference type="PANTHER" id="PTHR42774:SF3">
    <property type="entry name" value="KETOHEXOKINASE"/>
    <property type="match status" value="1"/>
</dbReference>
<keyword evidence="2 4" id="KW-0418">Kinase</keyword>
<dbReference type="Gene3D" id="3.40.1190.20">
    <property type="match status" value="1"/>
</dbReference>
<evidence type="ECO:0000259" key="3">
    <source>
        <dbReference type="Pfam" id="PF00294"/>
    </source>
</evidence>
<dbReference type="SUPFAM" id="SSF53613">
    <property type="entry name" value="Ribokinase-like"/>
    <property type="match status" value="1"/>
</dbReference>
<dbReference type="InterPro" id="IPR011611">
    <property type="entry name" value="PfkB_dom"/>
</dbReference>
<proteinExistence type="predicted"/>
<reference evidence="4 5" key="1">
    <citation type="submission" date="2016-06" db="EMBL/GenBank/DDBJ databases">
        <title>Genome sequence of endosymbiont of Candidatus Endolucinida thiodiazotropha.</title>
        <authorList>
            <person name="Poehlein A."/>
            <person name="Koenig S."/>
            <person name="Heiden S.E."/>
            <person name="Thuermer A."/>
            <person name="Voget S."/>
            <person name="Daniel R."/>
            <person name="Markert S."/>
            <person name="Gros O."/>
            <person name="Schweder T."/>
        </authorList>
    </citation>
    <scope>NUCLEOTIDE SEQUENCE [LARGE SCALE GENOMIC DNA]</scope>
    <source>
        <strain evidence="4 5">COS</strain>
    </source>
</reference>
<name>A0A7Z1ADT4_9GAMM</name>
<evidence type="ECO:0000313" key="5">
    <source>
        <dbReference type="Proteomes" id="UP000094769"/>
    </source>
</evidence>
<dbReference type="PROSITE" id="PS00584">
    <property type="entry name" value="PFKB_KINASES_2"/>
    <property type="match status" value="1"/>
</dbReference>
<evidence type="ECO:0000256" key="1">
    <source>
        <dbReference type="ARBA" id="ARBA00022679"/>
    </source>
</evidence>
<evidence type="ECO:0000313" key="4">
    <source>
        <dbReference type="EMBL" id="ODJ85708.1"/>
    </source>
</evidence>
<dbReference type="InterPro" id="IPR029056">
    <property type="entry name" value="Ribokinase-like"/>
</dbReference>
<dbReference type="PANTHER" id="PTHR42774">
    <property type="entry name" value="PHOSPHOTRANSFERASE SYSTEM TRANSPORT PROTEIN"/>
    <property type="match status" value="1"/>
</dbReference>
<feature type="domain" description="Carbohydrate kinase PfkB" evidence="3">
    <location>
        <begin position="3"/>
        <end position="284"/>
    </location>
</feature>
<accession>A0A7Z1ADT4</accession>
<protein>
    <submittedName>
        <fullName evidence="4">Putative sugar kinase YdjH</fullName>
        <ecNumber evidence="4">2.7.1.-</ecNumber>
    </submittedName>
</protein>
<keyword evidence="5" id="KW-1185">Reference proteome</keyword>
<evidence type="ECO:0000256" key="2">
    <source>
        <dbReference type="ARBA" id="ARBA00022777"/>
    </source>
</evidence>
<organism evidence="4 5">
    <name type="scientific">Candidatus Thiodiazotropha endolucinida</name>
    <dbReference type="NCBI Taxonomy" id="1655433"/>
    <lineage>
        <taxon>Bacteria</taxon>
        <taxon>Pseudomonadati</taxon>
        <taxon>Pseudomonadota</taxon>
        <taxon>Gammaproteobacteria</taxon>
        <taxon>Chromatiales</taxon>
        <taxon>Sedimenticolaceae</taxon>
        <taxon>Candidatus Thiodiazotropha</taxon>
    </lineage>
</organism>
<dbReference type="Pfam" id="PF00294">
    <property type="entry name" value="PfkB"/>
    <property type="match status" value="1"/>
</dbReference>
<dbReference type="AlphaFoldDB" id="A0A7Z1ADT4"/>
<dbReference type="Proteomes" id="UP000094769">
    <property type="component" value="Unassembled WGS sequence"/>
</dbReference>
<dbReference type="RefSeq" id="WP_069128388.1">
    <property type="nucleotide sequence ID" value="NZ_MARB01000039.1"/>
</dbReference>
<gene>
    <name evidence="4" type="primary">ydjH</name>
    <name evidence="4" type="ORF">CODIS_40870</name>
</gene>
<dbReference type="EMBL" id="MARB01000039">
    <property type="protein sequence ID" value="ODJ85708.1"/>
    <property type="molecule type" value="Genomic_DNA"/>
</dbReference>
<dbReference type="OrthoDB" id="9813569at2"/>
<dbReference type="InterPro" id="IPR002173">
    <property type="entry name" value="Carboh/pur_kinase_PfkB_CS"/>
</dbReference>
<keyword evidence="1 4" id="KW-0808">Transferase</keyword>
<sequence length="286" mass="31043">MRVLAVGGATLDIINRVTAFPDEDDELRAAAQRQCRGGNATNTLVVLTQLGHHCSWAGTLGDDAASRVIMSDLQQYGVDTEWVTIQPGGVTPTSHIITSQATGSRTIIHYRDLPEYRIEAFEKIDLNNYDWIHFEGREVPAYEAMLRHARLTPHSATISLEIEKPREGIERLAAMADIVILAKAYASSQGFERAQDLFDSIRSRAESAMLFATWGVEGAWLQTVAGDTLHVPAYHPPEVIDTLGAGDVFNAGVIDGLLAASDPAAVLCNAVRLAGEKCGHRGLRIA</sequence>
<comment type="caution">
    <text evidence="4">The sequence shown here is derived from an EMBL/GenBank/DDBJ whole genome shotgun (WGS) entry which is preliminary data.</text>
</comment>
<dbReference type="EC" id="2.7.1.-" evidence="4"/>
<dbReference type="GO" id="GO:0016301">
    <property type="term" value="F:kinase activity"/>
    <property type="evidence" value="ECO:0007669"/>
    <property type="project" value="UniProtKB-KW"/>
</dbReference>